<keyword evidence="2" id="KW-0804">Transcription</keyword>
<accession>A0ABQ8LZB4</accession>
<feature type="domain" description="C2H2-type" evidence="5">
    <location>
        <begin position="816"/>
        <end position="843"/>
    </location>
</feature>
<dbReference type="PROSITE" id="PS00028">
    <property type="entry name" value="ZINC_FINGER_C2H2_1"/>
    <property type="match status" value="4"/>
</dbReference>
<protein>
    <submittedName>
        <fullName evidence="7">PR domain zinc finger protein 1</fullName>
    </submittedName>
</protein>
<dbReference type="Pfam" id="PF00096">
    <property type="entry name" value="zf-C2H2"/>
    <property type="match status" value="4"/>
</dbReference>
<feature type="region of interest" description="Disordered" evidence="4">
    <location>
        <begin position="563"/>
        <end position="595"/>
    </location>
</feature>
<feature type="region of interest" description="Disordered" evidence="4">
    <location>
        <begin position="712"/>
        <end position="750"/>
    </location>
</feature>
<evidence type="ECO:0000256" key="2">
    <source>
        <dbReference type="ARBA" id="ARBA00023163"/>
    </source>
</evidence>
<evidence type="ECO:0000259" key="6">
    <source>
        <dbReference type="PROSITE" id="PS50280"/>
    </source>
</evidence>
<sequence length="1042" mass="117058">MLMIAGDLSGHKEGIQRWMEGVESPPCPLASARPEKEKVSDQALEGSSPFMGLMSPKADLIGDGLGRDKLSSLGSGLLAAPHWGGLWAERVLGSPWGYNNLLGSLLPGNSRLRLMWSALCHQPNFGGVIVRSCTPEAESVTLRWEEIVGRAKVPSTSQTNMFRQSVNLRHLQEKSLTIWTSSGTRQENCELHLSHTHTHTQGRDHTQPLCVAGTRASWEENRERAASHHSSAMLTTEGAPYTVDDEELKMDVEDVDMTKWTEEEFEEKCTYIVKDHTWEGPLENTELTRAEASLPRNLAFKHPPDSKEVVGVVSREYIPKGTRFGPLVGESYTAENVPKDANRKYFWRIYSNGEFHHFVDGLDEEKSNWMRYVNPAHSQQEQNLAACQNGMNIYFYTVKAIPADQELLVWYCPEFARRLNYPASGEIMMQKLNDSTFSANLYLESLHSFVILPQEVWEELLHLFATLRLSREEQNWYYLWKREQSLIEAKQQATEVKHPVKREHSVSEILKDVLQEPSRPLPTRPRCPNSPDRPLYPSAVYPLRPSLNEDFLKTTTVFGLPNRSHRQCSVTPSPSAHSSPGSSPESSPTPASLEPRDSLLSFSPALYSRGLNHYQGYSPAGSMPFYPNPHYSRYLMPHYPVSSLSGPPTLGGIFPHMYPFYSSLVPPHVPFPPGMLPSEGSRQFLLPPDSPAPRDILLPAATSAFSAATSLKDKPAHGHGHPYAPAGGSPTAGSAASTGRVPTKPTSAILSTCRSEDEAINLSKMKRGSTGYKSLDYPLKKQNGKIKYECNVCTKTFGQLSNLKVHLRVHSGERPFKCQTCNKGFTQLAHLQKHYLVHTGEKPHECQVCHKRFSSTSNLKTHLRLHSGEKPYQCKICPAKFTQFVHLKLHKRLHTRERPHQCPHCHRNYIHLSSLRLHLKGYCLAVSPSPSCSLDELNRVNEEIERFDISDNADRLEEMEGFDVESMVEKQIFGLLWQEMDFKASYHKGSTGGDLHPPPPALSTYRLNEHGSEASVIKVHCSSPIQLLPIKVKKETEEAMEP</sequence>
<dbReference type="Proteomes" id="UP000830375">
    <property type="component" value="Unassembled WGS sequence"/>
</dbReference>
<dbReference type="SUPFAM" id="SSF57667">
    <property type="entry name" value="beta-beta-alpha zinc fingers"/>
    <property type="match status" value="3"/>
</dbReference>
<evidence type="ECO:0000259" key="5">
    <source>
        <dbReference type="PROSITE" id="PS50157"/>
    </source>
</evidence>
<dbReference type="InterPro" id="IPR036236">
    <property type="entry name" value="Znf_C2H2_sf"/>
</dbReference>
<feature type="compositionally biased region" description="Low complexity" evidence="4">
    <location>
        <begin position="571"/>
        <end position="593"/>
    </location>
</feature>
<dbReference type="SMART" id="SM00317">
    <property type="entry name" value="SET"/>
    <property type="match status" value="1"/>
</dbReference>
<dbReference type="PANTHER" id="PTHR16515:SF68">
    <property type="entry name" value="PR DOMAIN ZINC FINGER PROTEIN 1"/>
    <property type="match status" value="1"/>
</dbReference>
<keyword evidence="1" id="KW-0805">Transcription regulation</keyword>
<feature type="domain" description="C2H2-type" evidence="5">
    <location>
        <begin position="872"/>
        <end position="899"/>
    </location>
</feature>
<keyword evidence="8" id="KW-1185">Reference proteome</keyword>
<comment type="caution">
    <text evidence="7">The sequence shown here is derived from an EMBL/GenBank/DDBJ whole genome shotgun (WGS) entry which is preliminary data.</text>
</comment>
<dbReference type="CDD" id="cd19187">
    <property type="entry name" value="PR-SET_PRDM1"/>
    <property type="match status" value="1"/>
</dbReference>
<keyword evidence="3" id="KW-0863">Zinc-finger</keyword>
<gene>
    <name evidence="7" type="ORF">H4Q32_024309</name>
</gene>
<name>A0ABQ8LZB4_LABRO</name>
<dbReference type="PROSITE" id="PS50280">
    <property type="entry name" value="SET"/>
    <property type="match status" value="1"/>
</dbReference>
<dbReference type="SMART" id="SM00355">
    <property type="entry name" value="ZnF_C2H2"/>
    <property type="match status" value="5"/>
</dbReference>
<feature type="compositionally biased region" description="Low complexity" evidence="4">
    <location>
        <begin position="721"/>
        <end position="739"/>
    </location>
</feature>
<dbReference type="PROSITE" id="PS50157">
    <property type="entry name" value="ZINC_FINGER_C2H2_2"/>
    <property type="match status" value="4"/>
</dbReference>
<organism evidence="7 8">
    <name type="scientific">Labeo rohita</name>
    <name type="common">Indian major carp</name>
    <name type="synonym">Cyprinus rohita</name>
    <dbReference type="NCBI Taxonomy" id="84645"/>
    <lineage>
        <taxon>Eukaryota</taxon>
        <taxon>Metazoa</taxon>
        <taxon>Chordata</taxon>
        <taxon>Craniata</taxon>
        <taxon>Vertebrata</taxon>
        <taxon>Euteleostomi</taxon>
        <taxon>Actinopterygii</taxon>
        <taxon>Neopterygii</taxon>
        <taxon>Teleostei</taxon>
        <taxon>Ostariophysi</taxon>
        <taxon>Cypriniformes</taxon>
        <taxon>Cyprinidae</taxon>
        <taxon>Labeoninae</taxon>
        <taxon>Labeonini</taxon>
        <taxon>Labeo</taxon>
    </lineage>
</organism>
<evidence type="ECO:0000313" key="8">
    <source>
        <dbReference type="Proteomes" id="UP000830375"/>
    </source>
</evidence>
<feature type="region of interest" description="Disordered" evidence="4">
    <location>
        <begin position="515"/>
        <end position="535"/>
    </location>
</feature>
<dbReference type="InterPro" id="IPR050331">
    <property type="entry name" value="Zinc_finger"/>
</dbReference>
<evidence type="ECO:0000313" key="7">
    <source>
        <dbReference type="EMBL" id="KAI2655710.1"/>
    </source>
</evidence>
<dbReference type="SUPFAM" id="SSF82199">
    <property type="entry name" value="SET domain"/>
    <property type="match status" value="1"/>
</dbReference>
<dbReference type="Gene3D" id="2.170.270.10">
    <property type="entry name" value="SET domain"/>
    <property type="match status" value="1"/>
</dbReference>
<dbReference type="InterPro" id="IPR013087">
    <property type="entry name" value="Znf_C2H2_type"/>
</dbReference>
<dbReference type="InterPro" id="IPR046341">
    <property type="entry name" value="SET_dom_sf"/>
</dbReference>
<reference evidence="7 8" key="1">
    <citation type="submission" date="2022-01" db="EMBL/GenBank/DDBJ databases">
        <title>A high-quality chromosome-level genome assembly of rohu carp, Labeo rohita.</title>
        <authorList>
            <person name="Arick M.A. II"/>
            <person name="Hsu C.-Y."/>
            <person name="Magbanua Z."/>
            <person name="Pechanova O."/>
            <person name="Grover C."/>
            <person name="Miller E."/>
            <person name="Thrash A."/>
            <person name="Ezzel L."/>
            <person name="Alam S."/>
            <person name="Benzie J."/>
            <person name="Hamilton M."/>
            <person name="Karsi A."/>
            <person name="Lawrence M.L."/>
            <person name="Peterson D.G."/>
        </authorList>
    </citation>
    <scope>NUCLEOTIDE SEQUENCE [LARGE SCALE GENOMIC DNA]</scope>
    <source>
        <strain evidence="8">BAU-BD-2019</strain>
        <tissue evidence="7">Blood</tissue>
    </source>
</reference>
<evidence type="ECO:0000256" key="4">
    <source>
        <dbReference type="SAM" id="MobiDB-lite"/>
    </source>
</evidence>
<dbReference type="PANTHER" id="PTHR16515">
    <property type="entry name" value="PR DOMAIN ZINC FINGER PROTEIN"/>
    <property type="match status" value="1"/>
</dbReference>
<dbReference type="Gene3D" id="3.30.160.60">
    <property type="entry name" value="Classic Zinc Finger"/>
    <property type="match status" value="5"/>
</dbReference>
<dbReference type="Pfam" id="PF21549">
    <property type="entry name" value="PRDM2_PR"/>
    <property type="match status" value="1"/>
</dbReference>
<keyword evidence="3" id="KW-0862">Zinc</keyword>
<feature type="domain" description="SET" evidence="6">
    <location>
        <begin position="295"/>
        <end position="412"/>
    </location>
</feature>
<dbReference type="EMBL" id="JACTAM010000016">
    <property type="protein sequence ID" value="KAI2655710.1"/>
    <property type="molecule type" value="Genomic_DNA"/>
</dbReference>
<feature type="domain" description="C2H2-type" evidence="5">
    <location>
        <begin position="844"/>
        <end position="871"/>
    </location>
</feature>
<dbReference type="InterPro" id="IPR044413">
    <property type="entry name" value="PRDM1_PR-SET"/>
</dbReference>
<proteinExistence type="predicted"/>
<keyword evidence="3" id="KW-0479">Metal-binding</keyword>
<feature type="domain" description="C2H2-type" evidence="5">
    <location>
        <begin position="788"/>
        <end position="815"/>
    </location>
</feature>
<evidence type="ECO:0000256" key="3">
    <source>
        <dbReference type="PROSITE-ProRule" id="PRU00042"/>
    </source>
</evidence>
<dbReference type="InterPro" id="IPR001214">
    <property type="entry name" value="SET_dom"/>
</dbReference>
<evidence type="ECO:0000256" key="1">
    <source>
        <dbReference type="ARBA" id="ARBA00023015"/>
    </source>
</evidence>